<keyword evidence="3 4" id="KW-0067">ATP-binding</keyword>
<comment type="caution">
    <text evidence="6">The sequence shown here is derived from an EMBL/GenBank/DDBJ whole genome shotgun (WGS) entry which is preliminary data.</text>
</comment>
<dbReference type="GO" id="GO:0005524">
    <property type="term" value="F:ATP binding"/>
    <property type="evidence" value="ECO:0007669"/>
    <property type="project" value="UniProtKB-UniRule"/>
</dbReference>
<gene>
    <name evidence="6" type="ORF">TRFO_23557</name>
</gene>
<keyword evidence="7" id="KW-1185">Reference proteome</keyword>
<dbReference type="GeneID" id="94837926"/>
<dbReference type="PANTHER" id="PTHR44329:SF298">
    <property type="entry name" value="MIXED LINEAGE KINASE DOMAIN-LIKE PROTEIN"/>
    <property type="match status" value="1"/>
</dbReference>
<dbReference type="SUPFAM" id="SSF56112">
    <property type="entry name" value="Protein kinase-like (PK-like)"/>
    <property type="match status" value="1"/>
</dbReference>
<dbReference type="AlphaFoldDB" id="A0A1J4K9E5"/>
<sequence>MHSIASSFQNYLKKREDSPVEPVKQAINARLNSISNFIDEYEDEKSLPKGRVFSPIPIHYSNWRLEPIDFETNEVIGKGVSARVYKGILKSTGEQVAIKKLIYNQLSGSRFRSYQREISVLATVQHPTILRFIGATDSAPYSIVTEWMPGGNLYADLHARRSNDTQLTIAAFDIARGMNYLHSNQIIHRDLKTLNILLDEKSQAKICDFGFSRKVKTDGKDIMSKNVGTPYWMAPELLAANTSYDFKIDIYSYGIMLWEMLTHETPYKTRDPKTIVTQVLANDIRPPLPRNIFQQDNTSNYLTELITTCWDRAPENRPTFFEIIKIFKSGKIMYPKADHKIVMSYINKILDEEDKESLPIQEILKRSETETIQLSELVRVLSVCPLKPSFYDSCWKLFQSIQKYDDIPLLARGYLQFLKTPMAIQSSFALRKMPNNSIPKEIIFDFIDMIPTGNEELDGHLICVACKNSMTEEALIHAFHPLHTKLVLEIIARIGIIQKQYKEAIIARCILSMTLNDDELAISAIRCLVSIGCSNTIAKSVISTSLQSKNKTLRISTCLCLADMVMKGDILTLSIFDSLFCMKTTDPIILSLLTESFKNEITAKNFLEWLDNNYNIVTSEMLILLLIELKAYPVLHDSLKRIISLSRRKLERYPTQLQNLEESL</sequence>
<dbReference type="Pfam" id="PF00069">
    <property type="entry name" value="Pkinase"/>
    <property type="match status" value="1"/>
</dbReference>
<keyword evidence="6" id="KW-0418">Kinase</keyword>
<dbReference type="InterPro" id="IPR011009">
    <property type="entry name" value="Kinase-like_dom_sf"/>
</dbReference>
<dbReference type="RefSeq" id="XP_068361233.1">
    <property type="nucleotide sequence ID" value="XM_068503222.1"/>
</dbReference>
<dbReference type="OrthoDB" id="4062651at2759"/>
<keyword evidence="2 4" id="KW-0547">Nucleotide-binding</keyword>
<dbReference type="VEuPathDB" id="TrichDB:TRFO_23557"/>
<organism evidence="6 7">
    <name type="scientific">Tritrichomonas foetus</name>
    <dbReference type="NCBI Taxonomy" id="1144522"/>
    <lineage>
        <taxon>Eukaryota</taxon>
        <taxon>Metamonada</taxon>
        <taxon>Parabasalia</taxon>
        <taxon>Tritrichomonadida</taxon>
        <taxon>Tritrichomonadidae</taxon>
        <taxon>Tritrichomonas</taxon>
    </lineage>
</organism>
<reference evidence="6" key="1">
    <citation type="submission" date="2016-10" db="EMBL/GenBank/DDBJ databases">
        <authorList>
            <person name="Benchimol M."/>
            <person name="Almeida L.G."/>
            <person name="Vasconcelos A.T."/>
            <person name="Perreira-Neves A."/>
            <person name="Rosa I.A."/>
            <person name="Tasca T."/>
            <person name="Bogo M.R."/>
            <person name="de Souza W."/>
        </authorList>
    </citation>
    <scope>NUCLEOTIDE SEQUENCE [LARGE SCALE GENOMIC DNA]</scope>
    <source>
        <strain evidence="6">K</strain>
    </source>
</reference>
<dbReference type="GO" id="GO:0004674">
    <property type="term" value="F:protein serine/threonine kinase activity"/>
    <property type="evidence" value="ECO:0007669"/>
    <property type="project" value="UniProtKB-KW"/>
</dbReference>
<dbReference type="InterPro" id="IPR017441">
    <property type="entry name" value="Protein_kinase_ATP_BS"/>
</dbReference>
<dbReference type="PROSITE" id="PS00108">
    <property type="entry name" value="PROTEIN_KINASE_ST"/>
    <property type="match status" value="1"/>
</dbReference>
<name>A0A1J4K9E5_9EUKA</name>
<dbReference type="Proteomes" id="UP000179807">
    <property type="component" value="Unassembled WGS sequence"/>
</dbReference>
<keyword evidence="6" id="KW-0808">Transferase</keyword>
<dbReference type="PANTHER" id="PTHR44329">
    <property type="entry name" value="SERINE/THREONINE-PROTEIN KINASE TNNI3K-RELATED"/>
    <property type="match status" value="1"/>
</dbReference>
<evidence type="ECO:0000313" key="7">
    <source>
        <dbReference type="Proteomes" id="UP000179807"/>
    </source>
</evidence>
<keyword evidence="1" id="KW-0723">Serine/threonine-protein kinase</keyword>
<evidence type="ECO:0000256" key="2">
    <source>
        <dbReference type="ARBA" id="ARBA00022741"/>
    </source>
</evidence>
<evidence type="ECO:0000313" key="6">
    <source>
        <dbReference type="EMBL" id="OHT08097.1"/>
    </source>
</evidence>
<dbReference type="InterPro" id="IPR001245">
    <property type="entry name" value="Ser-Thr/Tyr_kinase_cat_dom"/>
</dbReference>
<evidence type="ECO:0000256" key="3">
    <source>
        <dbReference type="ARBA" id="ARBA00022840"/>
    </source>
</evidence>
<feature type="domain" description="Protein kinase" evidence="5">
    <location>
        <begin position="70"/>
        <end position="342"/>
    </location>
</feature>
<dbReference type="Gene3D" id="1.10.510.10">
    <property type="entry name" value="Transferase(Phosphotransferase) domain 1"/>
    <property type="match status" value="1"/>
</dbReference>
<evidence type="ECO:0000256" key="1">
    <source>
        <dbReference type="ARBA" id="ARBA00022527"/>
    </source>
</evidence>
<evidence type="ECO:0000259" key="5">
    <source>
        <dbReference type="PROSITE" id="PS50011"/>
    </source>
</evidence>
<dbReference type="InterPro" id="IPR000719">
    <property type="entry name" value="Prot_kinase_dom"/>
</dbReference>
<dbReference type="CDD" id="cd13999">
    <property type="entry name" value="STKc_MAP3K-like"/>
    <property type="match status" value="1"/>
</dbReference>
<dbReference type="PRINTS" id="PR00109">
    <property type="entry name" value="TYRKINASE"/>
</dbReference>
<proteinExistence type="predicted"/>
<dbReference type="PROSITE" id="PS50011">
    <property type="entry name" value="PROTEIN_KINASE_DOM"/>
    <property type="match status" value="1"/>
</dbReference>
<protein>
    <submittedName>
        <fullName evidence="6">TKL family protein kinase</fullName>
    </submittedName>
</protein>
<accession>A0A1J4K9E5</accession>
<dbReference type="SMART" id="SM00220">
    <property type="entry name" value="S_TKc"/>
    <property type="match status" value="1"/>
</dbReference>
<dbReference type="InterPro" id="IPR051681">
    <property type="entry name" value="Ser/Thr_Kinases-Pseudokinases"/>
</dbReference>
<dbReference type="InterPro" id="IPR008271">
    <property type="entry name" value="Ser/Thr_kinase_AS"/>
</dbReference>
<dbReference type="PROSITE" id="PS00107">
    <property type="entry name" value="PROTEIN_KINASE_ATP"/>
    <property type="match status" value="1"/>
</dbReference>
<dbReference type="EMBL" id="MLAK01000678">
    <property type="protein sequence ID" value="OHT08097.1"/>
    <property type="molecule type" value="Genomic_DNA"/>
</dbReference>
<evidence type="ECO:0000256" key="4">
    <source>
        <dbReference type="PROSITE-ProRule" id="PRU10141"/>
    </source>
</evidence>
<feature type="binding site" evidence="4">
    <location>
        <position position="100"/>
    </location>
    <ligand>
        <name>ATP</name>
        <dbReference type="ChEBI" id="CHEBI:30616"/>
    </ligand>
</feature>